<protein>
    <recommendedName>
        <fullName evidence="1">Retrovirus-related Pol polyprotein from transposon TNT 1-94-like beta-barrel domain-containing protein</fullName>
    </recommendedName>
</protein>
<dbReference type="EMBL" id="BGPR01014026">
    <property type="protein sequence ID" value="GBN63365.1"/>
    <property type="molecule type" value="Genomic_DNA"/>
</dbReference>
<accession>A0A4Y2QJA9</accession>
<keyword evidence="3" id="KW-1185">Reference proteome</keyword>
<evidence type="ECO:0000313" key="2">
    <source>
        <dbReference type="EMBL" id="GBN63365.1"/>
    </source>
</evidence>
<dbReference type="AlphaFoldDB" id="A0A4Y2QJA9"/>
<evidence type="ECO:0000313" key="3">
    <source>
        <dbReference type="Proteomes" id="UP000499080"/>
    </source>
</evidence>
<dbReference type="Pfam" id="PF22936">
    <property type="entry name" value="Pol_BBD"/>
    <property type="match status" value="1"/>
</dbReference>
<feature type="domain" description="Retrovirus-related Pol polyprotein from transposon TNT 1-94-like beta-barrel" evidence="1">
    <location>
        <begin position="158"/>
        <end position="208"/>
    </location>
</feature>
<gene>
    <name evidence="2" type="ORF">AVEN_46427_1</name>
</gene>
<name>A0A4Y2QJA9_ARAVE</name>
<dbReference type="OrthoDB" id="7616520at2759"/>
<dbReference type="InterPro" id="IPR054722">
    <property type="entry name" value="PolX-like_BBD"/>
</dbReference>
<proteinExistence type="predicted"/>
<dbReference type="Proteomes" id="UP000499080">
    <property type="component" value="Unassembled WGS sequence"/>
</dbReference>
<evidence type="ECO:0000259" key="1">
    <source>
        <dbReference type="Pfam" id="PF22936"/>
    </source>
</evidence>
<reference evidence="2 3" key="1">
    <citation type="journal article" date="2019" name="Sci. Rep.">
        <title>Orb-weaving spider Araneus ventricosus genome elucidates the spidroin gene catalogue.</title>
        <authorList>
            <person name="Kono N."/>
            <person name="Nakamura H."/>
            <person name="Ohtoshi R."/>
            <person name="Moran D.A.P."/>
            <person name="Shinohara A."/>
            <person name="Yoshida Y."/>
            <person name="Fujiwara M."/>
            <person name="Mori M."/>
            <person name="Tomita M."/>
            <person name="Arakawa K."/>
        </authorList>
    </citation>
    <scope>NUCLEOTIDE SEQUENCE [LARGE SCALE GENOMIC DNA]</scope>
</reference>
<organism evidence="2 3">
    <name type="scientific">Araneus ventricosus</name>
    <name type="common">Orbweaver spider</name>
    <name type="synonym">Epeira ventricosa</name>
    <dbReference type="NCBI Taxonomy" id="182803"/>
    <lineage>
        <taxon>Eukaryota</taxon>
        <taxon>Metazoa</taxon>
        <taxon>Ecdysozoa</taxon>
        <taxon>Arthropoda</taxon>
        <taxon>Chelicerata</taxon>
        <taxon>Arachnida</taxon>
        <taxon>Araneae</taxon>
        <taxon>Araneomorphae</taxon>
        <taxon>Entelegynae</taxon>
        <taxon>Araneoidea</taxon>
        <taxon>Araneidae</taxon>
        <taxon>Araneus</taxon>
    </lineage>
</organism>
<sequence>MLLMERGLFKFIGKSEPVLAESATSREKIEFENQKCKALATIYLNLEETHSQQAAKALKNAVKSIPEDEVAYQVIENLSPEFENIVQQIYQLNGDEFLPDKVKKILLDEEEEFYPTSECRLKSTKNHSLKDKTPLAYSSKMSAIYASTLYADSDETEWTIDTVATDHFYNKKELFQDYKDLKNKSAALGEGNTVISGIGNVVLEILRKTVSRLC</sequence>
<comment type="caution">
    <text evidence="2">The sequence shown here is derived from an EMBL/GenBank/DDBJ whole genome shotgun (WGS) entry which is preliminary data.</text>
</comment>